<evidence type="ECO:0000256" key="4">
    <source>
        <dbReference type="ARBA" id="ARBA00022679"/>
    </source>
</evidence>
<keyword evidence="10" id="KW-1185">Reference proteome</keyword>
<dbReference type="InterPro" id="IPR004507">
    <property type="entry name" value="UbiX-like"/>
</dbReference>
<feature type="binding site" evidence="7">
    <location>
        <begin position="12"/>
        <end position="14"/>
    </location>
    <ligand>
        <name>FMN</name>
        <dbReference type="ChEBI" id="CHEBI:58210"/>
    </ligand>
</feature>
<proteinExistence type="inferred from homology"/>
<keyword evidence="3 7" id="KW-0288">FMN</keyword>
<dbReference type="EMBL" id="CP000453">
    <property type="protein sequence ID" value="ABI55957.1"/>
    <property type="molecule type" value="Genomic_DNA"/>
</dbReference>
<evidence type="ECO:0000313" key="10">
    <source>
        <dbReference type="Proteomes" id="UP000001962"/>
    </source>
</evidence>
<keyword evidence="9" id="KW-0456">Lyase</keyword>
<evidence type="ECO:0000256" key="2">
    <source>
        <dbReference type="ARBA" id="ARBA00022630"/>
    </source>
</evidence>
<dbReference type="Proteomes" id="UP000001962">
    <property type="component" value="Chromosome"/>
</dbReference>
<dbReference type="AlphaFoldDB" id="Q0AB30"/>
<keyword evidence="2 7" id="KW-0285">Flavoprotein</keyword>
<dbReference type="NCBIfam" id="NF004685">
    <property type="entry name" value="PRK06029.1"/>
    <property type="match status" value="1"/>
</dbReference>
<dbReference type="InterPro" id="IPR036551">
    <property type="entry name" value="Flavin_trans-like"/>
</dbReference>
<comment type="catalytic activity">
    <reaction evidence="5 7">
        <text>dimethylallyl phosphate + FMNH2 = prenylated FMNH2 + phosphate</text>
        <dbReference type="Rhea" id="RHEA:37743"/>
        <dbReference type="ChEBI" id="CHEBI:43474"/>
        <dbReference type="ChEBI" id="CHEBI:57618"/>
        <dbReference type="ChEBI" id="CHEBI:87467"/>
        <dbReference type="ChEBI" id="CHEBI:88052"/>
        <dbReference type="EC" id="2.5.1.129"/>
    </reaction>
</comment>
<dbReference type="Pfam" id="PF02441">
    <property type="entry name" value="Flavoprotein"/>
    <property type="match status" value="1"/>
</dbReference>
<dbReference type="GO" id="GO:0106141">
    <property type="term" value="F:flavin prenyltransferase activity"/>
    <property type="evidence" value="ECO:0007669"/>
    <property type="project" value="UniProtKB-EC"/>
</dbReference>
<dbReference type="eggNOG" id="COG0163">
    <property type="taxonomic scope" value="Bacteria"/>
</dbReference>
<dbReference type="Gene3D" id="3.40.50.1950">
    <property type="entry name" value="Flavin prenyltransferase-like"/>
    <property type="match status" value="1"/>
</dbReference>
<feature type="binding site" evidence="7">
    <location>
        <begin position="104"/>
        <end position="107"/>
    </location>
    <ligand>
        <name>FMN</name>
        <dbReference type="ChEBI" id="CHEBI:58210"/>
    </ligand>
</feature>
<dbReference type="SUPFAM" id="SSF52507">
    <property type="entry name" value="Homo-oligomeric flavin-containing Cys decarboxylases, HFCD"/>
    <property type="match status" value="1"/>
</dbReference>
<accession>Q0AB30</accession>
<feature type="binding site" evidence="7">
    <location>
        <position position="139"/>
    </location>
    <ligand>
        <name>FMN</name>
        <dbReference type="ChEBI" id="CHEBI:58210"/>
    </ligand>
</feature>
<dbReference type="FunFam" id="3.40.50.1950:FF:000001">
    <property type="entry name" value="Flavin prenyltransferase UbiX"/>
    <property type="match status" value="1"/>
</dbReference>
<feature type="binding site" evidence="7">
    <location>
        <position position="169"/>
    </location>
    <ligand>
        <name>dimethylallyl phosphate</name>
        <dbReference type="ChEBI" id="CHEBI:88052"/>
    </ligand>
</feature>
<evidence type="ECO:0000259" key="8">
    <source>
        <dbReference type="Pfam" id="PF02441"/>
    </source>
</evidence>
<dbReference type="InterPro" id="IPR003382">
    <property type="entry name" value="Flavoprotein"/>
</dbReference>
<feature type="binding site" evidence="7">
    <location>
        <position position="185"/>
    </location>
    <ligand>
        <name>dimethylallyl phosphate</name>
        <dbReference type="ChEBI" id="CHEBI:88052"/>
    </ligand>
</feature>
<dbReference type="NCBIfam" id="TIGR00421">
    <property type="entry name" value="ubiX_pad"/>
    <property type="match status" value="1"/>
</dbReference>
<evidence type="ECO:0000256" key="7">
    <source>
        <dbReference type="HAMAP-Rule" id="MF_01984"/>
    </source>
</evidence>
<evidence type="ECO:0000256" key="5">
    <source>
        <dbReference type="ARBA" id="ARBA00050612"/>
    </source>
</evidence>
<dbReference type="EC" id="2.5.1.129" evidence="7"/>
<organism evidence="9 10">
    <name type="scientific">Alkalilimnicola ehrlichii (strain ATCC BAA-1101 / DSM 17681 / MLHE-1)</name>
    <dbReference type="NCBI Taxonomy" id="187272"/>
    <lineage>
        <taxon>Bacteria</taxon>
        <taxon>Pseudomonadati</taxon>
        <taxon>Pseudomonadota</taxon>
        <taxon>Gammaproteobacteria</taxon>
        <taxon>Chromatiales</taxon>
        <taxon>Ectothiorhodospiraceae</taxon>
        <taxon>Alkalilimnicola</taxon>
    </lineage>
</organism>
<dbReference type="RefSeq" id="WP_011628352.1">
    <property type="nucleotide sequence ID" value="NC_008340.1"/>
</dbReference>
<feature type="domain" description="Flavoprotein" evidence="8">
    <location>
        <begin position="5"/>
        <end position="190"/>
    </location>
</feature>
<evidence type="ECO:0000256" key="6">
    <source>
        <dbReference type="ARBA" id="ARBA00060793"/>
    </source>
</evidence>
<comment type="function">
    <text evidence="7">Flavin prenyltransferase that catalyzes the synthesis of the prenylated FMN cofactor (prenyl-FMN) for 4-hydroxy-3-polyprenylbenzoic acid decarboxylase UbiD. The prenyltransferase is metal-independent and links a dimethylallyl moiety from dimethylallyl monophosphate (DMAP) to the flavin N5 and C6 atoms of FMN.</text>
</comment>
<dbReference type="HAMAP" id="MF_01984">
    <property type="entry name" value="ubiX_pad"/>
    <property type="match status" value="1"/>
</dbReference>
<dbReference type="GO" id="GO:0016829">
    <property type="term" value="F:lyase activity"/>
    <property type="evidence" value="ECO:0007669"/>
    <property type="project" value="UniProtKB-KW"/>
</dbReference>
<evidence type="ECO:0000256" key="1">
    <source>
        <dbReference type="ARBA" id="ARBA00022602"/>
    </source>
</evidence>
<name>Q0AB30_ALKEH</name>
<feature type="binding site" evidence="7">
    <location>
        <position position="38"/>
    </location>
    <ligand>
        <name>FMN</name>
        <dbReference type="ChEBI" id="CHEBI:58210"/>
    </ligand>
</feature>
<gene>
    <name evidence="7" type="primary">ubiX</name>
    <name evidence="9" type="ordered locus">Mlg_0603</name>
</gene>
<evidence type="ECO:0000313" key="9">
    <source>
        <dbReference type="EMBL" id="ABI55957.1"/>
    </source>
</evidence>
<sequence>MMHGHVTLALTGASGMPYGLRLLQCLLHADTPVHLLVSEAARVVLGLETDLQLPAKPSAMARRLLEACRLPDSAPLAVFGDRQWTAPVASGSGAPRQMVVCPCSMGTLSAIATGASDNLIERAADVVLKERGRLILVPRETPFSDIHLENMLRLSRMGTVILPANPGFYHQPETVEALVDFVVARILDQLGAPQSLLPAWGERLSPTAHGGGRAS</sequence>
<dbReference type="KEGG" id="aeh:Mlg_0603"/>
<protein>
    <recommendedName>
        <fullName evidence="7">Flavin prenyltransferase UbiX</fullName>
        <ecNumber evidence="7">2.5.1.129</ecNumber>
    </recommendedName>
</protein>
<evidence type="ECO:0000256" key="3">
    <source>
        <dbReference type="ARBA" id="ARBA00022643"/>
    </source>
</evidence>
<comment type="caution">
    <text evidence="7">Lacks conserved residue(s) required for the propagation of feature annotation.</text>
</comment>
<keyword evidence="4 7" id="KW-0808">Transferase</keyword>
<reference evidence="10" key="1">
    <citation type="submission" date="2006-08" db="EMBL/GenBank/DDBJ databases">
        <title>Complete sequence of Alkalilimnicola ehrilichei MLHE-1.</title>
        <authorList>
            <person name="Copeland A."/>
            <person name="Lucas S."/>
            <person name="Lapidus A."/>
            <person name="Barry K."/>
            <person name="Detter J.C."/>
            <person name="Glavina del Rio T."/>
            <person name="Hammon N."/>
            <person name="Israni S."/>
            <person name="Dalin E."/>
            <person name="Tice H."/>
            <person name="Pitluck S."/>
            <person name="Sims D."/>
            <person name="Brettin T."/>
            <person name="Bruce D."/>
            <person name="Han C."/>
            <person name="Tapia R."/>
            <person name="Gilna P."/>
            <person name="Schmutz J."/>
            <person name="Larimer F."/>
            <person name="Land M."/>
            <person name="Hauser L."/>
            <person name="Kyrpides N."/>
            <person name="Mikhailova N."/>
            <person name="Oremland R.S."/>
            <person name="Hoeft S.E."/>
            <person name="Switzer-Blum J."/>
            <person name="Kulp T."/>
            <person name="King G."/>
            <person name="Tabita R."/>
            <person name="Witte B."/>
            <person name="Santini J.M."/>
            <person name="Basu P."/>
            <person name="Hollibaugh J.T."/>
            <person name="Xie G."/>
            <person name="Stolz J.F."/>
            <person name="Richardson P."/>
        </authorList>
    </citation>
    <scope>NUCLEOTIDE SEQUENCE [LARGE SCALE GENOMIC DNA]</scope>
    <source>
        <strain evidence="10">ATCC BAA-1101 / DSM 17681 / MLHE-1</strain>
    </source>
</reference>
<comment type="similarity">
    <text evidence="6 7">Belongs to the UbiX/PAD1 family.</text>
</comment>
<keyword evidence="1 7" id="KW-0637">Prenyltransferase</keyword>
<dbReference type="HOGENOM" id="CLU_074522_0_0_6"/>